<evidence type="ECO:0000256" key="8">
    <source>
        <dbReference type="ARBA" id="ARBA00023136"/>
    </source>
</evidence>
<comment type="subcellular location">
    <subcellularLocation>
        <location evidence="1">Membrane</location>
        <topology evidence="1">Multi-pass membrane protein</topology>
    </subcellularLocation>
</comment>
<evidence type="ECO:0000313" key="15">
    <source>
        <dbReference type="EMBL" id="GAA0172457.1"/>
    </source>
</evidence>
<protein>
    <recommendedName>
        <fullName evidence="17">CSC1-like protein RXW8</fullName>
    </recommendedName>
</protein>
<name>A0AAV3RBS4_LITER</name>
<keyword evidence="4 11" id="KW-0812">Transmembrane</keyword>
<gene>
    <name evidence="15" type="ORF">LIER_26281</name>
</gene>
<evidence type="ECO:0000313" key="16">
    <source>
        <dbReference type="Proteomes" id="UP001454036"/>
    </source>
</evidence>
<evidence type="ECO:0000256" key="3">
    <source>
        <dbReference type="ARBA" id="ARBA00022448"/>
    </source>
</evidence>
<dbReference type="GO" id="GO:0005886">
    <property type="term" value="C:plasma membrane"/>
    <property type="evidence" value="ECO:0007669"/>
    <property type="project" value="TreeGrafter"/>
</dbReference>
<keyword evidence="5" id="KW-0106">Calcium</keyword>
<feature type="transmembrane region" description="Helical" evidence="11">
    <location>
        <begin position="85"/>
        <end position="109"/>
    </location>
</feature>
<dbReference type="InterPro" id="IPR027815">
    <property type="entry name" value="CSC1/OSCA1-like_cyt"/>
</dbReference>
<feature type="transmembrane region" description="Helical" evidence="11">
    <location>
        <begin position="580"/>
        <end position="604"/>
    </location>
</feature>
<evidence type="ECO:0008006" key="17">
    <source>
        <dbReference type="Google" id="ProtNLM"/>
    </source>
</evidence>
<dbReference type="PANTHER" id="PTHR13018">
    <property type="entry name" value="PROBABLE MEMBRANE PROTEIN DUF221-RELATED"/>
    <property type="match status" value="1"/>
</dbReference>
<dbReference type="GO" id="GO:0005227">
    <property type="term" value="F:calcium-activated cation channel activity"/>
    <property type="evidence" value="ECO:0007669"/>
    <property type="project" value="InterPro"/>
</dbReference>
<dbReference type="PANTHER" id="PTHR13018:SF117">
    <property type="entry name" value="CSC1-LIKE PROTEIN RXW8"/>
    <property type="match status" value="1"/>
</dbReference>
<feature type="transmembrane region" description="Helical" evidence="11">
    <location>
        <begin position="611"/>
        <end position="629"/>
    </location>
</feature>
<feature type="domain" description="CSC1/OSCA1-like 7TM region" evidence="12">
    <location>
        <begin position="337"/>
        <end position="604"/>
    </location>
</feature>
<evidence type="ECO:0000256" key="4">
    <source>
        <dbReference type="ARBA" id="ARBA00022692"/>
    </source>
</evidence>
<keyword evidence="3" id="KW-0813">Transport</keyword>
<keyword evidence="7" id="KW-0406">Ion transport</keyword>
<proteinExistence type="inferred from homology"/>
<evidence type="ECO:0000259" key="14">
    <source>
        <dbReference type="Pfam" id="PF14703"/>
    </source>
</evidence>
<feature type="compositionally biased region" description="Basic and acidic residues" evidence="10">
    <location>
        <begin position="735"/>
        <end position="744"/>
    </location>
</feature>
<keyword evidence="9" id="KW-0407">Ion channel</keyword>
<dbReference type="AlphaFoldDB" id="A0AAV3RBS4"/>
<feature type="compositionally biased region" description="Basic and acidic residues" evidence="10">
    <location>
        <begin position="771"/>
        <end position="784"/>
    </location>
</feature>
<comment type="similarity">
    <text evidence="2">Belongs to the CSC1 (TC 1.A.17) family.</text>
</comment>
<keyword evidence="6 11" id="KW-1133">Transmembrane helix</keyword>
<dbReference type="Proteomes" id="UP001454036">
    <property type="component" value="Unassembled WGS sequence"/>
</dbReference>
<accession>A0AAV3RBS4</accession>
<feature type="transmembrane region" description="Helical" evidence="11">
    <location>
        <begin position="142"/>
        <end position="162"/>
    </location>
</feature>
<dbReference type="Pfam" id="PF13967">
    <property type="entry name" value="RSN1_TM"/>
    <property type="match status" value="1"/>
</dbReference>
<keyword evidence="8 11" id="KW-0472">Membrane</keyword>
<evidence type="ECO:0000256" key="1">
    <source>
        <dbReference type="ARBA" id="ARBA00004141"/>
    </source>
</evidence>
<evidence type="ECO:0000256" key="10">
    <source>
        <dbReference type="SAM" id="MobiDB-lite"/>
    </source>
</evidence>
<evidence type="ECO:0000259" key="13">
    <source>
        <dbReference type="Pfam" id="PF13967"/>
    </source>
</evidence>
<feature type="transmembrane region" description="Helical" evidence="11">
    <location>
        <begin position="531"/>
        <end position="560"/>
    </location>
</feature>
<comment type="caution">
    <text evidence="15">The sequence shown here is derived from an EMBL/GenBank/DDBJ whole genome shotgun (WGS) entry which is preliminary data.</text>
</comment>
<organism evidence="15 16">
    <name type="scientific">Lithospermum erythrorhizon</name>
    <name type="common">Purple gromwell</name>
    <name type="synonym">Lithospermum officinale var. erythrorhizon</name>
    <dbReference type="NCBI Taxonomy" id="34254"/>
    <lineage>
        <taxon>Eukaryota</taxon>
        <taxon>Viridiplantae</taxon>
        <taxon>Streptophyta</taxon>
        <taxon>Embryophyta</taxon>
        <taxon>Tracheophyta</taxon>
        <taxon>Spermatophyta</taxon>
        <taxon>Magnoliopsida</taxon>
        <taxon>eudicotyledons</taxon>
        <taxon>Gunneridae</taxon>
        <taxon>Pentapetalae</taxon>
        <taxon>asterids</taxon>
        <taxon>lamiids</taxon>
        <taxon>Boraginales</taxon>
        <taxon>Boraginaceae</taxon>
        <taxon>Boraginoideae</taxon>
        <taxon>Lithospermeae</taxon>
        <taxon>Lithospermum</taxon>
    </lineage>
</organism>
<evidence type="ECO:0000256" key="6">
    <source>
        <dbReference type="ARBA" id="ARBA00022989"/>
    </source>
</evidence>
<reference evidence="15 16" key="1">
    <citation type="submission" date="2024-01" db="EMBL/GenBank/DDBJ databases">
        <title>The complete chloroplast genome sequence of Lithospermum erythrorhizon: insights into the phylogenetic relationship among Boraginaceae species and the maternal lineages of purple gromwells.</title>
        <authorList>
            <person name="Okada T."/>
            <person name="Watanabe K."/>
        </authorList>
    </citation>
    <scope>NUCLEOTIDE SEQUENCE [LARGE SCALE GENOMIC DNA]</scope>
</reference>
<evidence type="ECO:0000256" key="9">
    <source>
        <dbReference type="ARBA" id="ARBA00023303"/>
    </source>
</evidence>
<feature type="domain" description="CSC1/OSCA1-like cytosolic" evidence="14">
    <location>
        <begin position="186"/>
        <end position="242"/>
    </location>
</feature>
<dbReference type="Pfam" id="PF02714">
    <property type="entry name" value="RSN1_7TM"/>
    <property type="match status" value="1"/>
</dbReference>
<feature type="domain" description="CSC1/OSCA1-like cytosolic" evidence="14">
    <location>
        <begin position="279"/>
        <end position="326"/>
    </location>
</feature>
<feature type="transmembrane region" description="Helical" evidence="11">
    <location>
        <begin position="6"/>
        <end position="27"/>
    </location>
</feature>
<feature type="transmembrane region" description="Helical" evidence="11">
    <location>
        <begin position="383"/>
        <end position="411"/>
    </location>
</feature>
<evidence type="ECO:0000256" key="7">
    <source>
        <dbReference type="ARBA" id="ARBA00023065"/>
    </source>
</evidence>
<feature type="domain" description="CSC1/OSCA1-like N-terminal transmembrane" evidence="13">
    <location>
        <begin position="5"/>
        <end position="163"/>
    </location>
</feature>
<evidence type="ECO:0000256" key="5">
    <source>
        <dbReference type="ARBA" id="ARBA00022837"/>
    </source>
</evidence>
<feature type="region of interest" description="Disordered" evidence="10">
    <location>
        <begin position="734"/>
        <end position="854"/>
    </location>
</feature>
<dbReference type="EMBL" id="BAABME010008133">
    <property type="protein sequence ID" value="GAA0172457.1"/>
    <property type="molecule type" value="Genomic_DNA"/>
</dbReference>
<dbReference type="InterPro" id="IPR045122">
    <property type="entry name" value="Csc1-like"/>
</dbReference>
<feature type="transmembrane region" description="Helical" evidence="11">
    <location>
        <begin position="485"/>
        <end position="505"/>
    </location>
</feature>
<sequence length="854" mass="95475">MLLSALLTSAGINTGVCVVFFSLYSILRKQPSVVNVYFGQRLKQMQGERDPLWFQRIVPSASWIVKAWGASEDELYAAGGLDAVVFLRAILFSLRVFSIASVMSIFVVLPLNYFGQKREHDAVTTESLSIFSIVNIKEGSRWLWVHCFALYVISCFACFLLYHDYKKITNMRLVHITTSLSKPCYFTILVRGIPWSPEESYGDAVEKFFSNYYASSYLAHQMVYQSSTVQKLMSDAEKMYQIFKSTPTREQCGPNLMRCDLCGGTAERVRRNFGGPELREKECAAAFVFFKSRYAALVASESLQSSRPISWITDAAPEPSDVYWSNLSVPYGILWVRRISVLVASIVVVAFYMAPVVLIQALTKAEKLQEVFPFLKEVMKRNFIVQIFTGYLPSVILMLFLFLVPPLMLLFSTLEGPISRSGRKRSACVKILLFFAWNVFLGNILSGSVLDRLGRASNAGEIPNQLATAVPEQDSFFMTYIMTSGWAGLSVELIQPFGLLSNIFYRFILRNKDESTYGTLTFPYHIEVPRVLFFGLLGFVYSVFAPLMLPFVLVYFFLAYLVFRNQILNVYETKYESGGLYWPIIHTATIFSLVVTQLIALAVFGLKKSTVASGFMVPLVICTIVFYAYCREKFHPFFMKTPAQIIIEMDRQDVTCNRTEEVLENLSSEYCQFNGITPGKESPVRDSMGTSTCITMGEECSLGDSRKGTTCIMEGEESHLGDSGKGEITINTVGEESRPDDSKNGESTCINVGEETRSDDSGKGISTCTTRGEEKHLNDSRKGESTCITVEEESLSYESGKGESTSITMGEESCPDESTCITAGGESRLDDSGKGESNCTTVEEENRPNNPLNG</sequence>
<evidence type="ECO:0000259" key="12">
    <source>
        <dbReference type="Pfam" id="PF02714"/>
    </source>
</evidence>
<feature type="transmembrane region" description="Helical" evidence="11">
    <location>
        <begin position="341"/>
        <end position="363"/>
    </location>
</feature>
<keyword evidence="16" id="KW-1185">Reference proteome</keyword>
<dbReference type="InterPro" id="IPR032880">
    <property type="entry name" value="CSC1/OSCA1-like_N"/>
</dbReference>
<evidence type="ECO:0000256" key="11">
    <source>
        <dbReference type="SAM" id="Phobius"/>
    </source>
</evidence>
<dbReference type="InterPro" id="IPR003864">
    <property type="entry name" value="CSC1/OSCA1-like_7TM"/>
</dbReference>
<dbReference type="Pfam" id="PF14703">
    <property type="entry name" value="PHM7_cyt"/>
    <property type="match status" value="2"/>
</dbReference>
<feature type="transmembrane region" description="Helical" evidence="11">
    <location>
        <begin position="431"/>
        <end position="450"/>
    </location>
</feature>
<evidence type="ECO:0000256" key="2">
    <source>
        <dbReference type="ARBA" id="ARBA00007779"/>
    </source>
</evidence>